<sequence>MNCDDFLERLQDQIDRRQPIDQDRPLLNHAAHCDLCRGQLFAWQQINQIMPTATKPATMSATNPAIEKPTPLIGRLAMSAAMIAAAVMFAFSVMTSSSEPSASNRGFRTFPKPTALAAGSVENHSAEPAARVAGSVTGHFNRLEAADVLATRDPAIDASQWIRSVRERQWIDETMPTVHSLRDGVAPLGRSLIRAVTILTTSSAERPS</sequence>
<dbReference type="EMBL" id="SJPY01000004">
    <property type="protein sequence ID" value="TWU41527.1"/>
    <property type="molecule type" value="Genomic_DNA"/>
</dbReference>
<evidence type="ECO:0000313" key="2">
    <source>
        <dbReference type="Proteomes" id="UP000315471"/>
    </source>
</evidence>
<evidence type="ECO:0000313" key="1">
    <source>
        <dbReference type="EMBL" id="TWU41527.1"/>
    </source>
</evidence>
<dbReference type="Proteomes" id="UP000315471">
    <property type="component" value="Unassembled WGS sequence"/>
</dbReference>
<keyword evidence="2" id="KW-1185">Reference proteome</keyword>
<dbReference type="AlphaFoldDB" id="A0A5C6E0P3"/>
<dbReference type="OrthoDB" id="292771at2"/>
<gene>
    <name evidence="1" type="ORF">Q31b_29760</name>
</gene>
<name>A0A5C6E0P3_9BACT</name>
<reference evidence="1 2" key="1">
    <citation type="submission" date="2019-02" db="EMBL/GenBank/DDBJ databases">
        <title>Deep-cultivation of Planctomycetes and their phenomic and genomic characterization uncovers novel biology.</title>
        <authorList>
            <person name="Wiegand S."/>
            <person name="Jogler M."/>
            <person name="Boedeker C."/>
            <person name="Pinto D."/>
            <person name="Vollmers J."/>
            <person name="Rivas-Marin E."/>
            <person name="Kohn T."/>
            <person name="Peeters S.H."/>
            <person name="Heuer A."/>
            <person name="Rast P."/>
            <person name="Oberbeckmann S."/>
            <person name="Bunk B."/>
            <person name="Jeske O."/>
            <person name="Meyerdierks A."/>
            <person name="Storesund J.E."/>
            <person name="Kallscheuer N."/>
            <person name="Luecker S."/>
            <person name="Lage O.M."/>
            <person name="Pohl T."/>
            <person name="Merkel B.J."/>
            <person name="Hornburger P."/>
            <person name="Mueller R.-W."/>
            <person name="Bruemmer F."/>
            <person name="Labrenz M."/>
            <person name="Spormann A.M."/>
            <person name="Op Den Camp H."/>
            <person name="Overmann J."/>
            <person name="Amann R."/>
            <person name="Jetten M.S.M."/>
            <person name="Mascher T."/>
            <person name="Medema M.H."/>
            <person name="Devos D.P."/>
            <person name="Kaster A.-K."/>
            <person name="Ovreas L."/>
            <person name="Rohde M."/>
            <person name="Galperin M.Y."/>
            <person name="Jogler C."/>
        </authorList>
    </citation>
    <scope>NUCLEOTIDE SEQUENCE [LARGE SCALE GENOMIC DNA]</scope>
    <source>
        <strain evidence="1 2">Q31b</strain>
    </source>
</reference>
<organism evidence="1 2">
    <name type="scientific">Novipirellula aureliae</name>
    <dbReference type="NCBI Taxonomy" id="2527966"/>
    <lineage>
        <taxon>Bacteria</taxon>
        <taxon>Pseudomonadati</taxon>
        <taxon>Planctomycetota</taxon>
        <taxon>Planctomycetia</taxon>
        <taxon>Pirellulales</taxon>
        <taxon>Pirellulaceae</taxon>
        <taxon>Novipirellula</taxon>
    </lineage>
</organism>
<dbReference type="RefSeq" id="WP_146600325.1">
    <property type="nucleotide sequence ID" value="NZ_SJPY01000004.1"/>
</dbReference>
<protein>
    <recommendedName>
        <fullName evidence="3">Zinc-finger domain-containing protein</fullName>
    </recommendedName>
</protein>
<proteinExistence type="predicted"/>
<comment type="caution">
    <text evidence="1">The sequence shown here is derived from an EMBL/GenBank/DDBJ whole genome shotgun (WGS) entry which is preliminary data.</text>
</comment>
<evidence type="ECO:0008006" key="3">
    <source>
        <dbReference type="Google" id="ProtNLM"/>
    </source>
</evidence>
<accession>A0A5C6E0P3</accession>